<name>A0A1N7GBC5_9EURY</name>
<organism evidence="1 2">
    <name type="scientific">Natronorubrum daqingense</name>
    <dbReference type="NCBI Taxonomy" id="588898"/>
    <lineage>
        <taxon>Archaea</taxon>
        <taxon>Methanobacteriati</taxon>
        <taxon>Methanobacteriota</taxon>
        <taxon>Stenosarchaea group</taxon>
        <taxon>Halobacteria</taxon>
        <taxon>Halobacteriales</taxon>
        <taxon>Natrialbaceae</taxon>
        <taxon>Natronorubrum</taxon>
    </lineage>
</organism>
<dbReference type="Proteomes" id="UP000185687">
    <property type="component" value="Unassembled WGS sequence"/>
</dbReference>
<keyword evidence="2" id="KW-1185">Reference proteome</keyword>
<sequence length="32" mass="3703">MLAATNHQLIDILWPLQLVSLLVFYDNCQNCI</sequence>
<protein>
    <submittedName>
        <fullName evidence="1">Uncharacterized protein</fullName>
    </submittedName>
</protein>
<gene>
    <name evidence="1" type="ORF">SAMN05421809_3872</name>
</gene>
<evidence type="ECO:0000313" key="2">
    <source>
        <dbReference type="Proteomes" id="UP000185687"/>
    </source>
</evidence>
<dbReference type="EMBL" id="FTNP01000011">
    <property type="protein sequence ID" value="SIS09867.1"/>
    <property type="molecule type" value="Genomic_DNA"/>
</dbReference>
<accession>A0A1N7GBC5</accession>
<proteinExistence type="predicted"/>
<reference evidence="1 2" key="1">
    <citation type="submission" date="2017-01" db="EMBL/GenBank/DDBJ databases">
        <authorList>
            <person name="Mah S.A."/>
            <person name="Swanson W.J."/>
            <person name="Moy G.W."/>
            <person name="Vacquier V.D."/>
        </authorList>
    </citation>
    <scope>NUCLEOTIDE SEQUENCE [LARGE SCALE GENOMIC DNA]</scope>
    <source>
        <strain evidence="1 2">CGMCC 1.8909</strain>
    </source>
</reference>
<dbReference type="AlphaFoldDB" id="A0A1N7GBC5"/>
<evidence type="ECO:0000313" key="1">
    <source>
        <dbReference type="EMBL" id="SIS09867.1"/>
    </source>
</evidence>